<evidence type="ECO:0000259" key="4">
    <source>
        <dbReference type="PROSITE" id="PS01124"/>
    </source>
</evidence>
<dbReference type="PANTHER" id="PTHR47504:SF5">
    <property type="entry name" value="RIGHT ORIGIN-BINDING PROTEIN"/>
    <property type="match status" value="1"/>
</dbReference>
<comment type="caution">
    <text evidence="5">The sequence shown here is derived from an EMBL/GenBank/DDBJ whole genome shotgun (WGS) entry which is preliminary data.</text>
</comment>
<dbReference type="Gene3D" id="1.10.10.60">
    <property type="entry name" value="Homeodomain-like"/>
    <property type="match status" value="2"/>
</dbReference>
<evidence type="ECO:0000313" key="6">
    <source>
        <dbReference type="Proteomes" id="UP001276854"/>
    </source>
</evidence>
<dbReference type="InterPro" id="IPR050959">
    <property type="entry name" value="MarA-like"/>
</dbReference>
<accession>A0ABU4GQQ6</accession>
<dbReference type="PANTHER" id="PTHR47504">
    <property type="entry name" value="RIGHT ORIGIN-BINDING PROTEIN"/>
    <property type="match status" value="1"/>
</dbReference>
<evidence type="ECO:0000313" key="5">
    <source>
        <dbReference type="EMBL" id="MDW2799258.1"/>
    </source>
</evidence>
<dbReference type="SMART" id="SM00342">
    <property type="entry name" value="HTH_ARAC"/>
    <property type="match status" value="1"/>
</dbReference>
<dbReference type="PROSITE" id="PS01124">
    <property type="entry name" value="HTH_ARAC_FAMILY_2"/>
    <property type="match status" value="1"/>
</dbReference>
<gene>
    <name evidence="5" type="ORF">RZO55_16925</name>
</gene>
<keyword evidence="1" id="KW-0805">Transcription regulation</keyword>
<dbReference type="Proteomes" id="UP001276854">
    <property type="component" value="Unassembled WGS sequence"/>
</dbReference>
<dbReference type="Pfam" id="PF12833">
    <property type="entry name" value="HTH_18"/>
    <property type="match status" value="1"/>
</dbReference>
<dbReference type="SUPFAM" id="SSF46689">
    <property type="entry name" value="Homeodomain-like"/>
    <property type="match status" value="2"/>
</dbReference>
<protein>
    <submittedName>
        <fullName evidence="5">AraC family transcriptional regulator</fullName>
    </submittedName>
</protein>
<keyword evidence="6" id="KW-1185">Reference proteome</keyword>
<name>A0ABU4GQQ6_9CLOT</name>
<dbReference type="InterPro" id="IPR018060">
    <property type="entry name" value="HTH_AraC"/>
</dbReference>
<reference evidence="5 6" key="1">
    <citation type="submission" date="2023-10" db="EMBL/GenBank/DDBJ databases">
        <title>A novel Glycoside Hydrolase 43-Like Enzyme from Clostrdium boliviensis is an Endo-xylanase, and a Candidate for Xylooligosaccharides Production from Different Xylan Substrates.</title>
        <authorList>
            <person name="Alvarez M.T."/>
            <person name="Rocabado-Villegas L.R."/>
            <person name="Salas-Veizaga D.M."/>
            <person name="Linares-Pasten J.A."/>
            <person name="Gudmundsdottir E.E."/>
            <person name="Hreggvidsson G.O."/>
            <person name="Adlercreutz P."/>
            <person name="Nordberg Karlsson E."/>
        </authorList>
    </citation>
    <scope>NUCLEOTIDE SEQUENCE [LARGE SCALE GENOMIC DNA]</scope>
    <source>
        <strain evidence="5 6">E-1</strain>
    </source>
</reference>
<organism evidence="5 6">
    <name type="scientific">Clostridium boliviensis</name>
    <dbReference type="NCBI Taxonomy" id="318465"/>
    <lineage>
        <taxon>Bacteria</taxon>
        <taxon>Bacillati</taxon>
        <taxon>Bacillota</taxon>
        <taxon>Clostridia</taxon>
        <taxon>Eubacteriales</taxon>
        <taxon>Clostridiaceae</taxon>
        <taxon>Clostridium</taxon>
    </lineage>
</organism>
<feature type="domain" description="HTH araC/xylS-type" evidence="4">
    <location>
        <begin position="9"/>
        <end position="109"/>
    </location>
</feature>
<evidence type="ECO:0000256" key="2">
    <source>
        <dbReference type="ARBA" id="ARBA00023125"/>
    </source>
</evidence>
<keyword evidence="2" id="KW-0238">DNA-binding</keyword>
<evidence type="ECO:0000256" key="1">
    <source>
        <dbReference type="ARBA" id="ARBA00023015"/>
    </source>
</evidence>
<keyword evidence="3" id="KW-0804">Transcription</keyword>
<proteinExistence type="predicted"/>
<dbReference type="EMBL" id="JAWONS010000252">
    <property type="protein sequence ID" value="MDW2799258.1"/>
    <property type="molecule type" value="Genomic_DNA"/>
</dbReference>
<dbReference type="InterPro" id="IPR009057">
    <property type="entry name" value="Homeodomain-like_sf"/>
</dbReference>
<sequence length="132" mass="15345">MDEKKKIVSKIIDYVEGNLSAPERLKVEEIARHAGYSRFHINRMFSEVTGCTIHRYIKERRLSEAAKKLVMDEDSIAKIAQDALYQSQQAFSYEFKKVYGCTPLTYRKARINKELRRKAVVAKHFAGWRCAA</sequence>
<evidence type="ECO:0000256" key="3">
    <source>
        <dbReference type="ARBA" id="ARBA00023163"/>
    </source>
</evidence>
<dbReference type="RefSeq" id="WP_318065458.1">
    <property type="nucleotide sequence ID" value="NZ_JAWONS010000252.1"/>
</dbReference>